<evidence type="ECO:0000313" key="14">
    <source>
        <dbReference type="EMBL" id="KAK9283319.1"/>
    </source>
</evidence>
<dbReference type="GO" id="GO:0005634">
    <property type="term" value="C:nucleus"/>
    <property type="evidence" value="ECO:0007669"/>
    <property type="project" value="UniProtKB-SubCell"/>
</dbReference>
<evidence type="ECO:0000256" key="11">
    <source>
        <dbReference type="SAM" id="MobiDB-lite"/>
    </source>
</evidence>
<dbReference type="CDD" id="cd16792">
    <property type="entry name" value="SP-RING_Siz-like"/>
    <property type="match status" value="1"/>
</dbReference>
<dbReference type="AlphaFoldDB" id="A0AAP0RS00"/>
<evidence type="ECO:0000256" key="4">
    <source>
        <dbReference type="ARBA" id="ARBA00022679"/>
    </source>
</evidence>
<protein>
    <recommendedName>
        <fullName evidence="16">E3 SUMO-protein ligase SIZ1</fullName>
    </recommendedName>
</protein>
<feature type="region of interest" description="Disordered" evidence="11">
    <location>
        <begin position="524"/>
        <end position="544"/>
    </location>
</feature>
<accession>A0AAP0RS00</accession>
<dbReference type="Pfam" id="PF02037">
    <property type="entry name" value="SAP"/>
    <property type="match status" value="1"/>
</dbReference>
<comment type="caution">
    <text evidence="14">The sequence shown here is derived from an EMBL/GenBank/DDBJ whole genome shotgun (WGS) entry which is preliminary data.</text>
</comment>
<evidence type="ECO:0000256" key="8">
    <source>
        <dbReference type="ARBA" id="ARBA00022833"/>
    </source>
</evidence>
<evidence type="ECO:0000259" key="12">
    <source>
        <dbReference type="PROSITE" id="PS50800"/>
    </source>
</evidence>
<dbReference type="InterPro" id="IPR031141">
    <property type="entry name" value="SIZ1/2_SP-RING"/>
</dbReference>
<reference evidence="14 15" key="1">
    <citation type="journal article" date="2024" name="Plant J.">
        <title>Genome sequences and population genomics reveal climatic adaptation and genomic divergence between two closely related sweetgum species.</title>
        <authorList>
            <person name="Xu W.Q."/>
            <person name="Ren C.Q."/>
            <person name="Zhang X.Y."/>
            <person name="Comes H.P."/>
            <person name="Liu X.H."/>
            <person name="Li Y.G."/>
            <person name="Kettle C.J."/>
            <person name="Jalonen R."/>
            <person name="Gaisberger H."/>
            <person name="Ma Y.Z."/>
            <person name="Qiu Y.X."/>
        </authorList>
    </citation>
    <scope>NUCLEOTIDE SEQUENCE [LARGE SCALE GENOMIC DNA]</scope>
    <source>
        <strain evidence="14">Hangzhou</strain>
    </source>
</reference>
<dbReference type="SMART" id="SM00513">
    <property type="entry name" value="SAP"/>
    <property type="match status" value="1"/>
</dbReference>
<evidence type="ECO:0000256" key="5">
    <source>
        <dbReference type="ARBA" id="ARBA00022723"/>
    </source>
</evidence>
<keyword evidence="8" id="KW-0862">Zinc</keyword>
<dbReference type="InterPro" id="IPR004181">
    <property type="entry name" value="Znf_MIZ"/>
</dbReference>
<dbReference type="GO" id="GO:0000785">
    <property type="term" value="C:chromatin"/>
    <property type="evidence" value="ECO:0007669"/>
    <property type="project" value="TreeGrafter"/>
</dbReference>
<evidence type="ECO:0000256" key="6">
    <source>
        <dbReference type="ARBA" id="ARBA00022771"/>
    </source>
</evidence>
<dbReference type="InterPro" id="IPR013083">
    <property type="entry name" value="Znf_RING/FYVE/PHD"/>
</dbReference>
<feature type="domain" description="SP-RING-type" evidence="13">
    <location>
        <begin position="352"/>
        <end position="435"/>
    </location>
</feature>
<keyword evidence="6 10" id="KW-0863">Zinc-finger</keyword>
<keyword evidence="5" id="KW-0479">Metal-binding</keyword>
<sequence>MDLVSRCKRKLALFRIKELKDVLAQLGLSRQGKKQDLMDRISAVLFSEEVSSMHSAAKKNPVSKEGVVKIIDDAYRKMQVTEATDLATKGQNGSDISIVKPKEEVGDFSNLDVKIRCLCGSTLPTEYMVQCADPRCQVKQHICCVIIPEKPIGGVPPVPPRHYCEICRIKRADPFWVTVAHLLSPVKLIASNISSNGTNPLQNVAKTFLLAGEYRDLLRNPEYVVQAWCILLNDSVPFRMQWPQFANLQVNGMRIGKQVRTVNRPEAQMLGANGRDDGALITLYISEGINEISLSVCDARIFCLGVRLVKQRTVQQVLNLIPKETDGELFEDALARVRRCIGGGVAMANEDSDSDLEVVADSITVNLRCPMSGSRMKIASRFKPCAHMRCFDLETFVELNQRSRKWQCPICLKNYSLEDIIIDPYFNRITTMIWHCGEDITEVDVKPDGSWRTKKECEFAQWHFPDGSLCGTTDEIISNSETNRQFKLEDNTGHNKYRHTLSPRNQLVEKFENFGQKFITMSSGATGSVRDDEEPSINQNGSGPVEISANSGYEIDSIPHNFDPIIYGTVNRSSSAPSGDADIIILSDSDEENIELVTPVTLYNTCPVNDIGCSFSTPSGILDLYPKDPALDAGVSSCLGTYNIGNDLGMPHWSFPSGGQTGPGFQLYGTDADVSDAFINLEHTLANCSAPMNGYTLASNSTMNYGGQVPDYSVCHPNNDIHDSLVDNPLAFVGEDPSLQNFLPTQQARVSLQSDLGNRSSIPNGVHTGNRISLRPGRHGEEGGGGGAQAKFASRNGLDLRNRFGSNEASIPGGMNDEARSNKTTNRKMSDGPFSFPRQPRSVRRRLYLSVDSDSN</sequence>
<evidence type="ECO:0000256" key="7">
    <source>
        <dbReference type="ARBA" id="ARBA00022786"/>
    </source>
</evidence>
<gene>
    <name evidence="14" type="ORF">L1049_011558</name>
</gene>
<dbReference type="GO" id="GO:0061665">
    <property type="term" value="F:SUMO ligase activity"/>
    <property type="evidence" value="ECO:0007669"/>
    <property type="project" value="TreeGrafter"/>
</dbReference>
<dbReference type="Gene3D" id="1.10.720.30">
    <property type="entry name" value="SAP domain"/>
    <property type="match status" value="1"/>
</dbReference>
<keyword evidence="15" id="KW-1185">Reference proteome</keyword>
<evidence type="ECO:0008006" key="16">
    <source>
        <dbReference type="Google" id="ProtNLM"/>
    </source>
</evidence>
<evidence type="ECO:0000256" key="1">
    <source>
        <dbReference type="ARBA" id="ARBA00004123"/>
    </source>
</evidence>
<keyword evidence="9" id="KW-0539">Nucleus</keyword>
<evidence type="ECO:0000256" key="9">
    <source>
        <dbReference type="ARBA" id="ARBA00023242"/>
    </source>
</evidence>
<dbReference type="InterPro" id="IPR036361">
    <property type="entry name" value="SAP_dom_sf"/>
</dbReference>
<comment type="pathway">
    <text evidence="2">Protein modification; protein sumoylation.</text>
</comment>
<proteinExistence type="inferred from homology"/>
<keyword evidence="7" id="KW-0833">Ubl conjugation pathway</keyword>
<dbReference type="GO" id="GO:0008270">
    <property type="term" value="F:zinc ion binding"/>
    <property type="evidence" value="ECO:0007669"/>
    <property type="project" value="UniProtKB-KW"/>
</dbReference>
<dbReference type="InterPro" id="IPR003034">
    <property type="entry name" value="SAP_dom"/>
</dbReference>
<dbReference type="GO" id="GO:0016925">
    <property type="term" value="P:protein sumoylation"/>
    <property type="evidence" value="ECO:0007669"/>
    <property type="project" value="TreeGrafter"/>
</dbReference>
<dbReference type="Gene3D" id="3.30.40.10">
    <property type="entry name" value="Zinc/RING finger domain, C3HC4 (zinc finger)"/>
    <property type="match status" value="2"/>
</dbReference>
<evidence type="ECO:0000256" key="2">
    <source>
        <dbReference type="ARBA" id="ARBA00004718"/>
    </source>
</evidence>
<comment type="similarity">
    <text evidence="3">Belongs to the PIAS family.</text>
</comment>
<dbReference type="Pfam" id="PF02891">
    <property type="entry name" value="zf-MIZ"/>
    <property type="match status" value="1"/>
</dbReference>
<dbReference type="Proteomes" id="UP001415857">
    <property type="component" value="Unassembled WGS sequence"/>
</dbReference>
<dbReference type="InterPro" id="IPR011011">
    <property type="entry name" value="Znf_FYVE_PHD"/>
</dbReference>
<name>A0AAP0RS00_LIQFO</name>
<dbReference type="PROSITE" id="PS50800">
    <property type="entry name" value="SAP"/>
    <property type="match status" value="1"/>
</dbReference>
<feature type="domain" description="SAP" evidence="12">
    <location>
        <begin position="11"/>
        <end position="45"/>
    </location>
</feature>
<organism evidence="14 15">
    <name type="scientific">Liquidambar formosana</name>
    <name type="common">Formosan gum</name>
    <dbReference type="NCBI Taxonomy" id="63359"/>
    <lineage>
        <taxon>Eukaryota</taxon>
        <taxon>Viridiplantae</taxon>
        <taxon>Streptophyta</taxon>
        <taxon>Embryophyta</taxon>
        <taxon>Tracheophyta</taxon>
        <taxon>Spermatophyta</taxon>
        <taxon>Magnoliopsida</taxon>
        <taxon>eudicotyledons</taxon>
        <taxon>Gunneridae</taxon>
        <taxon>Pentapetalae</taxon>
        <taxon>Saxifragales</taxon>
        <taxon>Altingiaceae</taxon>
        <taxon>Liquidambar</taxon>
    </lineage>
</organism>
<dbReference type="InterPro" id="IPR001965">
    <property type="entry name" value="Znf_PHD"/>
</dbReference>
<dbReference type="PANTHER" id="PTHR10782:SF102">
    <property type="entry name" value="E3 SUMO-PROTEIN LIGASE SIZ1"/>
    <property type="match status" value="1"/>
</dbReference>
<evidence type="ECO:0000256" key="3">
    <source>
        <dbReference type="ARBA" id="ARBA00005383"/>
    </source>
</evidence>
<dbReference type="EMBL" id="JBBPBK010000006">
    <property type="protein sequence ID" value="KAK9283319.1"/>
    <property type="molecule type" value="Genomic_DNA"/>
</dbReference>
<evidence type="ECO:0000313" key="15">
    <source>
        <dbReference type="Proteomes" id="UP001415857"/>
    </source>
</evidence>
<dbReference type="SUPFAM" id="SSF68906">
    <property type="entry name" value="SAP domain"/>
    <property type="match status" value="1"/>
</dbReference>
<dbReference type="SUPFAM" id="SSF57903">
    <property type="entry name" value="FYVE/PHD zinc finger"/>
    <property type="match status" value="1"/>
</dbReference>
<feature type="region of interest" description="Disordered" evidence="11">
    <location>
        <begin position="756"/>
        <end position="856"/>
    </location>
</feature>
<dbReference type="SMART" id="SM00249">
    <property type="entry name" value="PHD"/>
    <property type="match status" value="1"/>
</dbReference>
<comment type="subcellular location">
    <subcellularLocation>
        <location evidence="1">Nucleus</location>
    </subcellularLocation>
</comment>
<evidence type="ECO:0000259" key="13">
    <source>
        <dbReference type="PROSITE" id="PS51044"/>
    </source>
</evidence>
<dbReference type="PANTHER" id="PTHR10782">
    <property type="entry name" value="ZINC FINGER MIZ DOMAIN-CONTAINING PROTEIN"/>
    <property type="match status" value="1"/>
</dbReference>
<keyword evidence="4" id="KW-0808">Transferase</keyword>
<evidence type="ECO:0000256" key="10">
    <source>
        <dbReference type="PROSITE-ProRule" id="PRU00452"/>
    </source>
</evidence>
<dbReference type="PROSITE" id="PS51044">
    <property type="entry name" value="ZF_SP_RING"/>
    <property type="match status" value="1"/>
</dbReference>